<evidence type="ECO:0000313" key="2">
    <source>
        <dbReference type="Proteomes" id="UP000070319"/>
    </source>
</evidence>
<dbReference type="InterPro" id="IPR025396">
    <property type="entry name" value="DUF4302"/>
</dbReference>
<dbReference type="PATRIC" id="fig|329854.7.peg.1997"/>
<name>A0A139LIX6_9BACE</name>
<gene>
    <name evidence="1" type="ORF">HMPREF2531_01962</name>
</gene>
<dbReference type="RefSeq" id="WP_061435567.1">
    <property type="nucleotide sequence ID" value="NZ_KQ968691.1"/>
</dbReference>
<protein>
    <recommendedName>
        <fullName evidence="3">DUF4302 domain-containing protein</fullName>
    </recommendedName>
</protein>
<comment type="caution">
    <text evidence="1">The sequence shown here is derived from an EMBL/GenBank/DDBJ whole genome shotgun (WGS) entry which is preliminary data.</text>
</comment>
<reference evidence="1 2" key="1">
    <citation type="submission" date="2016-02" db="EMBL/GenBank/DDBJ databases">
        <authorList>
            <person name="Wen L."/>
            <person name="He K."/>
            <person name="Yang H."/>
        </authorList>
    </citation>
    <scope>NUCLEOTIDE SEQUENCE [LARGE SCALE GENOMIC DNA]</scope>
    <source>
        <strain evidence="1 2">KLE1704</strain>
    </source>
</reference>
<dbReference type="Proteomes" id="UP000070319">
    <property type="component" value="Unassembled WGS sequence"/>
</dbReference>
<proteinExistence type="predicted"/>
<dbReference type="Pfam" id="PF14135">
    <property type="entry name" value="DUF4302"/>
    <property type="match status" value="1"/>
</dbReference>
<accession>A0A139LIX6</accession>
<dbReference type="PROSITE" id="PS51257">
    <property type="entry name" value="PROKAR_LIPOPROTEIN"/>
    <property type="match status" value="1"/>
</dbReference>
<dbReference type="EMBL" id="LTDF01000074">
    <property type="protein sequence ID" value="KXT51407.1"/>
    <property type="molecule type" value="Genomic_DNA"/>
</dbReference>
<evidence type="ECO:0008006" key="3">
    <source>
        <dbReference type="Google" id="ProtNLM"/>
    </source>
</evidence>
<evidence type="ECO:0000313" key="1">
    <source>
        <dbReference type="EMBL" id="KXT51407.1"/>
    </source>
</evidence>
<sequence>MKLTHYILSIFATGLLFSCTPKIDPIFDDTSANRIEEEIETVQEILLSSPNGWLMEYYPSSTQSYGGFNVLLNFQPGYRVIVASETAGADKTAVSTYTLKQSAGCVLSFDTYNEILHFFSDPSNNQGMGDGYGLEGDFEFTILQADEQIIRLKGKKSGSYMTMTPMSTGLKWSDYLKDIKQKDKEFSEYYRLLYQDEEQSLETRLTGHTLCIYRKKGEETITEYQPFIITLTGCKFYQPVQLGNNVIEGLILNPDLGEDGTFIPSNDATGTFIPTYPSVNEMLFSRNWFFTYSGFSPYGQALWDISREALEANNDDITYCYLGNEINILGTYYAFQFICAQGHGYLGFDYELIGEDKISLKFSEEGSTIGKTYYTDFKFNALITPFGNDIQRTFTLTSDDKKSPNWIKFTDIDHPENYFTAYRAVQYYPMAN</sequence>
<dbReference type="AlphaFoldDB" id="A0A139LIX6"/>
<organism evidence="1">
    <name type="scientific">Bacteroides intestinalis</name>
    <dbReference type="NCBI Taxonomy" id="329854"/>
    <lineage>
        <taxon>Bacteria</taxon>
        <taxon>Pseudomonadati</taxon>
        <taxon>Bacteroidota</taxon>
        <taxon>Bacteroidia</taxon>
        <taxon>Bacteroidales</taxon>
        <taxon>Bacteroidaceae</taxon>
        <taxon>Bacteroides</taxon>
    </lineage>
</organism>